<comment type="caution">
    <text evidence="1">The sequence shown here is derived from an EMBL/GenBank/DDBJ whole genome shotgun (WGS) entry which is preliminary data.</text>
</comment>
<gene>
    <name evidence="1" type="ORF">BAU17_05525</name>
</gene>
<proteinExistence type="predicted"/>
<accession>A0ABQ6YXN2</accession>
<dbReference type="RefSeq" id="WP_161902654.1">
    <property type="nucleotide sequence ID" value="NZ_MAEL01000046.1"/>
</dbReference>
<dbReference type="Proteomes" id="UP000782705">
    <property type="component" value="Unassembled WGS sequence"/>
</dbReference>
<organism evidence="1 2">
    <name type="scientific">Candidatus Enterococcus willemsii</name>
    <dbReference type="NCBI Taxonomy" id="1857215"/>
    <lineage>
        <taxon>Bacteria</taxon>
        <taxon>Bacillati</taxon>
        <taxon>Bacillota</taxon>
        <taxon>Bacilli</taxon>
        <taxon>Lactobacillales</taxon>
        <taxon>Enterococcaceae</taxon>
        <taxon>Enterococcus</taxon>
    </lineage>
</organism>
<name>A0ABQ6YXN2_9ENTE</name>
<keyword evidence="2" id="KW-1185">Reference proteome</keyword>
<protein>
    <submittedName>
        <fullName evidence="1">Uncharacterized protein</fullName>
    </submittedName>
</protein>
<dbReference type="EMBL" id="MAEL01000046">
    <property type="protein sequence ID" value="KAF1302747.1"/>
    <property type="molecule type" value="Genomic_DNA"/>
</dbReference>
<reference evidence="1 2" key="1">
    <citation type="submission" date="2016-06" db="EMBL/GenBank/DDBJ databases">
        <title>Four novel species of enterococci isolated from chicken manure.</title>
        <authorList>
            <person name="Van Tyne D."/>
        </authorList>
    </citation>
    <scope>NUCLEOTIDE SEQUENCE [LARGE SCALE GENOMIC DNA]</scope>
    <source>
        <strain evidence="1 2">CU12B</strain>
    </source>
</reference>
<sequence length="265" mass="30189">MKKVTALLGTLFLASLPIIGGTTTVYGATINPAVEIKYNLDPAQFSKEQIKTTFSAQEDERLKVYFFDTEERTFFANNAIQRLRVYEGKDKFDITYKIRFQDLSLEEATAELANHGFTGSESNYKFEIDSKNGQDPLSVSRKEKIKNTKQISYDFVDAKAALQAVQDNAPKKIKEWVPNGWFNLTLQNSKMTEPANVQTYVGSYQGIPAEIEYWEYQGQTMIELSTKTTQDIAPQIKTTWQTELELADFLSTDQRGKTNFVLFSE</sequence>
<evidence type="ECO:0000313" key="2">
    <source>
        <dbReference type="Proteomes" id="UP000782705"/>
    </source>
</evidence>
<dbReference type="Gene3D" id="2.40.320.10">
    <property type="entry name" value="Hypothetical Protein Pfu-838710-001"/>
    <property type="match status" value="1"/>
</dbReference>
<evidence type="ECO:0000313" key="1">
    <source>
        <dbReference type="EMBL" id="KAF1302747.1"/>
    </source>
</evidence>